<gene>
    <name evidence="4" type="ORF">SKAU_G00000560</name>
</gene>
<organism evidence="4 5">
    <name type="scientific">Synaphobranchus kaupii</name>
    <name type="common">Kaup's arrowtooth eel</name>
    <dbReference type="NCBI Taxonomy" id="118154"/>
    <lineage>
        <taxon>Eukaryota</taxon>
        <taxon>Metazoa</taxon>
        <taxon>Chordata</taxon>
        <taxon>Craniata</taxon>
        <taxon>Vertebrata</taxon>
        <taxon>Euteleostomi</taxon>
        <taxon>Actinopterygii</taxon>
        <taxon>Neopterygii</taxon>
        <taxon>Teleostei</taxon>
        <taxon>Anguilliformes</taxon>
        <taxon>Synaphobranchidae</taxon>
        <taxon>Synaphobranchus</taxon>
    </lineage>
</organism>
<comment type="caution">
    <text evidence="4">The sequence shown here is derived from an EMBL/GenBank/DDBJ whole genome shotgun (WGS) entry which is preliminary data.</text>
</comment>
<dbReference type="AlphaFoldDB" id="A0A9Q1G938"/>
<dbReference type="Proteomes" id="UP001152622">
    <property type="component" value="Chromosome 1"/>
</dbReference>
<dbReference type="PROSITE" id="PS50082">
    <property type="entry name" value="WD_REPEATS_2"/>
    <property type="match status" value="1"/>
</dbReference>
<reference evidence="4" key="1">
    <citation type="journal article" date="2023" name="Science">
        <title>Genome structures resolve the early diversification of teleost fishes.</title>
        <authorList>
            <person name="Parey E."/>
            <person name="Louis A."/>
            <person name="Montfort J."/>
            <person name="Bouchez O."/>
            <person name="Roques C."/>
            <person name="Iampietro C."/>
            <person name="Lluch J."/>
            <person name="Castinel A."/>
            <person name="Donnadieu C."/>
            <person name="Desvignes T."/>
            <person name="Floi Bucao C."/>
            <person name="Jouanno E."/>
            <person name="Wen M."/>
            <person name="Mejri S."/>
            <person name="Dirks R."/>
            <person name="Jansen H."/>
            <person name="Henkel C."/>
            <person name="Chen W.J."/>
            <person name="Zahm M."/>
            <person name="Cabau C."/>
            <person name="Klopp C."/>
            <person name="Thompson A.W."/>
            <person name="Robinson-Rechavi M."/>
            <person name="Braasch I."/>
            <person name="Lecointre G."/>
            <person name="Bobe J."/>
            <person name="Postlethwait J.H."/>
            <person name="Berthelot C."/>
            <person name="Roest Crollius H."/>
            <person name="Guiguen Y."/>
        </authorList>
    </citation>
    <scope>NUCLEOTIDE SEQUENCE</scope>
    <source>
        <strain evidence="4">WJC10195</strain>
    </source>
</reference>
<dbReference type="EMBL" id="JAINUF010000001">
    <property type="protein sequence ID" value="KAJ8379278.1"/>
    <property type="molecule type" value="Genomic_DNA"/>
</dbReference>
<dbReference type="PANTHER" id="PTHR44324:SF4">
    <property type="entry name" value="WD40 REPEAT DOMAIN 95"/>
    <property type="match status" value="1"/>
</dbReference>
<dbReference type="InterPro" id="IPR051242">
    <property type="entry name" value="WD-EF-hand_domain"/>
</dbReference>
<dbReference type="PANTHER" id="PTHR44324">
    <property type="entry name" value="WD40 REPEAT DOMAIN 95"/>
    <property type="match status" value="1"/>
</dbReference>
<keyword evidence="2" id="KW-0853">WD repeat</keyword>
<accession>A0A9Q1G938</accession>
<protein>
    <submittedName>
        <fullName evidence="4">Uncharacterized protein</fullName>
    </submittedName>
</protein>
<evidence type="ECO:0000256" key="2">
    <source>
        <dbReference type="PROSITE-ProRule" id="PRU00221"/>
    </source>
</evidence>
<evidence type="ECO:0000256" key="1">
    <source>
        <dbReference type="ARBA" id="ARBA00022737"/>
    </source>
</evidence>
<feature type="region of interest" description="Disordered" evidence="3">
    <location>
        <begin position="104"/>
        <end position="124"/>
    </location>
</feature>
<sequence>MMMNEVMTEQETEVWDGLRISVTPLKLRTSLQCHLRRIIHLEYVENLDLIITASLDCNVRVWIISGSYIGTFGQVRWRVEDPSTFPMELPADLKRLGVVQSKELDKEEPQQEYTNRLPGQEETAGQGFCSNAECSFMKLSKDTDLKSADVLPDLCITRREWQEKGKESKILGQAYKPKVTHLRLPGHLDLPSSSSCHEVTRISKFLPCSPLLPVPVVSMPDTLKKQQKSQKHSDALSKQKHRKKPCPTKQQPKDNGHA</sequence>
<keyword evidence="1" id="KW-0677">Repeat</keyword>
<evidence type="ECO:0000313" key="4">
    <source>
        <dbReference type="EMBL" id="KAJ8379278.1"/>
    </source>
</evidence>
<evidence type="ECO:0000313" key="5">
    <source>
        <dbReference type="Proteomes" id="UP001152622"/>
    </source>
</evidence>
<evidence type="ECO:0000256" key="3">
    <source>
        <dbReference type="SAM" id="MobiDB-lite"/>
    </source>
</evidence>
<proteinExistence type="predicted"/>
<feature type="repeat" description="WD" evidence="2">
    <location>
        <begin position="31"/>
        <end position="62"/>
    </location>
</feature>
<keyword evidence="5" id="KW-1185">Reference proteome</keyword>
<name>A0A9Q1G938_SYNKA</name>
<dbReference type="OrthoDB" id="5980302at2759"/>
<feature type="region of interest" description="Disordered" evidence="3">
    <location>
        <begin position="221"/>
        <end position="258"/>
    </location>
</feature>
<dbReference type="InterPro" id="IPR001680">
    <property type="entry name" value="WD40_rpt"/>
</dbReference>